<evidence type="ECO:0000313" key="4">
    <source>
        <dbReference type="EMBL" id="MBM9467686.1"/>
    </source>
</evidence>
<keyword evidence="2" id="KW-0472">Membrane</keyword>
<dbReference type="AlphaFoldDB" id="A0A938Y7Y3"/>
<evidence type="ECO:0000259" key="3">
    <source>
        <dbReference type="Pfam" id="PF03703"/>
    </source>
</evidence>
<accession>A0A938Y7Y3</accession>
<sequence length="188" mass="20943">MAYPDALLSRGERVVVHKHPSWKVLIAPAVWFVVIIAAAFTGAALMRRWEDHVIGWWITAAVAVVLLVLLVLVPFLRWRTEHFVITNHHIFFRTGILNRTEHRIPLIHVQNMQTDVTFLGRLLGYGTLIVESAADQPLTFRNVASLPTVQHTLNQLIMDDRDRYRGGGPGPAPAGPIPATPPLPPAHG</sequence>
<dbReference type="PANTHER" id="PTHR37938:SF1">
    <property type="entry name" value="BLL0215 PROTEIN"/>
    <property type="match status" value="1"/>
</dbReference>
<name>A0A938Y7Y3_9ACTN</name>
<gene>
    <name evidence="4" type="ORF">JL106_10385</name>
</gene>
<keyword evidence="2" id="KW-0812">Transmembrane</keyword>
<evidence type="ECO:0000256" key="2">
    <source>
        <dbReference type="SAM" id="Phobius"/>
    </source>
</evidence>
<keyword evidence="2" id="KW-1133">Transmembrane helix</keyword>
<comment type="caution">
    <text evidence="4">The sequence shown here is derived from an EMBL/GenBank/DDBJ whole genome shotgun (WGS) entry which is preliminary data.</text>
</comment>
<organism evidence="4 5">
    <name type="scientific">Nakamurella leprariae</name>
    <dbReference type="NCBI Taxonomy" id="2803911"/>
    <lineage>
        <taxon>Bacteria</taxon>
        <taxon>Bacillati</taxon>
        <taxon>Actinomycetota</taxon>
        <taxon>Actinomycetes</taxon>
        <taxon>Nakamurellales</taxon>
        <taxon>Nakamurellaceae</taxon>
        <taxon>Nakamurella</taxon>
    </lineage>
</organism>
<feature type="compositionally biased region" description="Pro residues" evidence="1">
    <location>
        <begin position="170"/>
        <end position="188"/>
    </location>
</feature>
<keyword evidence="5" id="KW-1185">Reference proteome</keyword>
<dbReference type="Proteomes" id="UP000663792">
    <property type="component" value="Unassembled WGS sequence"/>
</dbReference>
<protein>
    <submittedName>
        <fullName evidence="4">PH domain-containing protein</fullName>
    </submittedName>
</protein>
<evidence type="ECO:0000256" key="1">
    <source>
        <dbReference type="SAM" id="MobiDB-lite"/>
    </source>
</evidence>
<dbReference type="EMBL" id="JAERWK010000012">
    <property type="protein sequence ID" value="MBM9467686.1"/>
    <property type="molecule type" value="Genomic_DNA"/>
</dbReference>
<reference evidence="4" key="1">
    <citation type="submission" date="2021-01" db="EMBL/GenBank/DDBJ databases">
        <title>YIM 132084 draft genome.</title>
        <authorList>
            <person name="An D."/>
        </authorList>
    </citation>
    <scope>NUCLEOTIDE SEQUENCE</scope>
    <source>
        <strain evidence="4">YIM 132084</strain>
    </source>
</reference>
<dbReference type="Pfam" id="PF03703">
    <property type="entry name" value="bPH_2"/>
    <property type="match status" value="1"/>
</dbReference>
<dbReference type="RefSeq" id="WP_205260633.1">
    <property type="nucleotide sequence ID" value="NZ_JAERWK010000012.1"/>
</dbReference>
<feature type="transmembrane region" description="Helical" evidence="2">
    <location>
        <begin position="54"/>
        <end position="76"/>
    </location>
</feature>
<dbReference type="PANTHER" id="PTHR37938">
    <property type="entry name" value="BLL0215 PROTEIN"/>
    <property type="match status" value="1"/>
</dbReference>
<feature type="domain" description="YdbS-like PH" evidence="3">
    <location>
        <begin position="78"/>
        <end position="146"/>
    </location>
</feature>
<dbReference type="InterPro" id="IPR005182">
    <property type="entry name" value="YdbS-like_PH"/>
</dbReference>
<feature type="transmembrane region" description="Helical" evidence="2">
    <location>
        <begin position="21"/>
        <end position="42"/>
    </location>
</feature>
<feature type="region of interest" description="Disordered" evidence="1">
    <location>
        <begin position="160"/>
        <end position="188"/>
    </location>
</feature>
<proteinExistence type="predicted"/>
<evidence type="ECO:0000313" key="5">
    <source>
        <dbReference type="Proteomes" id="UP000663792"/>
    </source>
</evidence>